<dbReference type="OrthoDB" id="9784378at2"/>
<protein>
    <submittedName>
        <fullName evidence="6">Phosphodiesterase</fullName>
    </submittedName>
</protein>
<dbReference type="SUPFAM" id="SSF56300">
    <property type="entry name" value="Metallo-dependent phosphatases"/>
    <property type="match status" value="1"/>
</dbReference>
<comment type="caution">
    <text evidence="6">The sequence shown here is derived from an EMBL/GenBank/DDBJ whole genome shotgun (WGS) entry which is preliminary data.</text>
</comment>
<dbReference type="InterPro" id="IPR004843">
    <property type="entry name" value="Calcineurin-like_PHP"/>
</dbReference>
<keyword evidence="2" id="KW-0378">Hydrolase</keyword>
<dbReference type="PANTHER" id="PTHR42988:SF2">
    <property type="entry name" value="CYCLIC NUCLEOTIDE PHOSPHODIESTERASE CBUA0032-RELATED"/>
    <property type="match status" value="1"/>
</dbReference>
<evidence type="ECO:0000256" key="3">
    <source>
        <dbReference type="ARBA" id="ARBA00023004"/>
    </source>
</evidence>
<dbReference type="InterPro" id="IPR050884">
    <property type="entry name" value="CNP_phosphodiesterase-III"/>
</dbReference>
<dbReference type="Proteomes" id="UP000187251">
    <property type="component" value="Unassembled WGS sequence"/>
</dbReference>
<comment type="similarity">
    <text evidence="4">Belongs to the cyclic nucleotide phosphodiesterase class-III family.</text>
</comment>
<keyword evidence="1" id="KW-0479">Metal-binding</keyword>
<dbReference type="Pfam" id="PF00149">
    <property type="entry name" value="Metallophos"/>
    <property type="match status" value="1"/>
</dbReference>
<evidence type="ECO:0000256" key="1">
    <source>
        <dbReference type="ARBA" id="ARBA00022723"/>
    </source>
</evidence>
<sequence length="280" mass="31034">MVRVHSLARRNDAPAMLVQLTDCHLFGEPETVMLGVNTDASLRAVLRQIEADGKRPDLLLATGDLSQDGEPAAYRRLAAMLGAAPALDGARIRCLPGNHDLPSALRQELPEWSTPVTDVGAWRVISLDTTVPGSNAGHLPDSQLDLLEAALAEAPGRHTLLAMHHNPMQIDSHWHDSMMIDNPQALFKLLTRWPQVRVLLWGHVHHEFDRRRHNLRMLATPSTCFQFSIRDGKHVVDNLAPGYRWIKLYQDGSMATGVRRVQDALWHTAAQPGPDSARAA</sequence>
<evidence type="ECO:0000259" key="5">
    <source>
        <dbReference type="Pfam" id="PF00149"/>
    </source>
</evidence>
<accession>A0A1R1K207</accession>
<keyword evidence="3" id="KW-0408">Iron</keyword>
<evidence type="ECO:0000256" key="4">
    <source>
        <dbReference type="ARBA" id="ARBA00025742"/>
    </source>
</evidence>
<dbReference type="PANTHER" id="PTHR42988">
    <property type="entry name" value="PHOSPHOHYDROLASE"/>
    <property type="match status" value="1"/>
</dbReference>
<evidence type="ECO:0000256" key="2">
    <source>
        <dbReference type="ARBA" id="ARBA00022801"/>
    </source>
</evidence>
<dbReference type="InterPro" id="IPR029052">
    <property type="entry name" value="Metallo-depent_PP-like"/>
</dbReference>
<feature type="domain" description="Calcineurin-like phosphoesterase" evidence="5">
    <location>
        <begin position="18"/>
        <end position="206"/>
    </location>
</feature>
<dbReference type="GO" id="GO:0046872">
    <property type="term" value="F:metal ion binding"/>
    <property type="evidence" value="ECO:0007669"/>
    <property type="project" value="UniProtKB-KW"/>
</dbReference>
<proteinExistence type="inferred from homology"/>
<organism evidence="6 7">
    <name type="scientific">Alcaligenes xylosoxydans xylosoxydans</name>
    <name type="common">Achromobacter xylosoxidans</name>
    <dbReference type="NCBI Taxonomy" id="85698"/>
    <lineage>
        <taxon>Bacteria</taxon>
        <taxon>Pseudomonadati</taxon>
        <taxon>Pseudomonadota</taxon>
        <taxon>Betaproteobacteria</taxon>
        <taxon>Burkholderiales</taxon>
        <taxon>Alcaligenaceae</taxon>
        <taxon>Achromobacter</taxon>
    </lineage>
</organism>
<dbReference type="InterPro" id="IPR026575">
    <property type="entry name" value="GpdQ/CpdA-like"/>
</dbReference>
<dbReference type="AlphaFoldDB" id="A0A1R1K207"/>
<gene>
    <name evidence="6" type="ORF">BIZ92_03680</name>
</gene>
<dbReference type="EMBL" id="MJMN01000001">
    <property type="protein sequence ID" value="OMG93440.1"/>
    <property type="molecule type" value="Genomic_DNA"/>
</dbReference>
<dbReference type="GO" id="GO:0004112">
    <property type="term" value="F:cyclic-nucleotide phosphodiesterase activity"/>
    <property type="evidence" value="ECO:0007669"/>
    <property type="project" value="InterPro"/>
</dbReference>
<dbReference type="Gene3D" id="3.60.21.10">
    <property type="match status" value="1"/>
</dbReference>
<evidence type="ECO:0000313" key="6">
    <source>
        <dbReference type="EMBL" id="OMG93440.1"/>
    </source>
</evidence>
<dbReference type="CDD" id="cd07402">
    <property type="entry name" value="MPP_GpdQ"/>
    <property type="match status" value="1"/>
</dbReference>
<evidence type="ECO:0000313" key="7">
    <source>
        <dbReference type="Proteomes" id="UP000187251"/>
    </source>
</evidence>
<reference evidence="6 7" key="1">
    <citation type="submission" date="2016-09" db="EMBL/GenBank/DDBJ databases">
        <title>Phylogenomics of Achromobacter.</title>
        <authorList>
            <person name="Jeukens J."/>
            <person name="Freschi L."/>
            <person name="Vincent A.T."/>
            <person name="Emond-Rheault J.-G."/>
            <person name="Kukavica-Ibrulj I."/>
            <person name="Charette S.J."/>
            <person name="Levesque R.C."/>
        </authorList>
    </citation>
    <scope>NUCLEOTIDE SEQUENCE [LARGE SCALE GENOMIC DNA]</scope>
    <source>
        <strain evidence="6 7">AUS488</strain>
    </source>
</reference>
<name>A0A1R1K207_ALCXX</name>